<feature type="compositionally biased region" description="Polar residues" evidence="1">
    <location>
        <begin position="1"/>
        <end position="12"/>
    </location>
</feature>
<feature type="region of interest" description="Disordered" evidence="1">
    <location>
        <begin position="1"/>
        <end position="25"/>
    </location>
</feature>
<evidence type="ECO:0000313" key="3">
    <source>
        <dbReference type="EMBL" id="SDQ22253.1"/>
    </source>
</evidence>
<sequence length="106" mass="11797">MTEPTETASAKSHTAEKNAGATYSIRETESVTEAVVRAVSAEKERHPLEMEPLYSVIETDALDTLFASQTNGNRRMSNRKVAFRYSGCDIWVTENREVLVAKSEAE</sequence>
<feature type="domain" description="Halobacterial output" evidence="2">
    <location>
        <begin position="27"/>
        <end position="101"/>
    </location>
</feature>
<dbReference type="AlphaFoldDB" id="A0A1H0Z4C4"/>
<gene>
    <name evidence="3" type="ORF">SAMN05216278_1006</name>
</gene>
<name>A0A1H0Z4C4_9EURY</name>
<dbReference type="OrthoDB" id="271604at2157"/>
<dbReference type="EMBL" id="FNKQ01000001">
    <property type="protein sequence ID" value="SDQ22253.1"/>
    <property type="molecule type" value="Genomic_DNA"/>
</dbReference>
<protein>
    <recommendedName>
        <fullName evidence="2">Halobacterial output domain-containing protein</fullName>
    </recommendedName>
</protein>
<dbReference type="Pfam" id="PF18545">
    <property type="entry name" value="HalOD1"/>
    <property type="match status" value="1"/>
</dbReference>
<organism evidence="3 4">
    <name type="scientific">Halopelagius longus</name>
    <dbReference type="NCBI Taxonomy" id="1236180"/>
    <lineage>
        <taxon>Archaea</taxon>
        <taxon>Methanobacteriati</taxon>
        <taxon>Methanobacteriota</taxon>
        <taxon>Stenosarchaea group</taxon>
        <taxon>Halobacteria</taxon>
        <taxon>Halobacteriales</taxon>
        <taxon>Haloferacaceae</taxon>
    </lineage>
</organism>
<evidence type="ECO:0000313" key="4">
    <source>
        <dbReference type="Proteomes" id="UP000199289"/>
    </source>
</evidence>
<dbReference type="Proteomes" id="UP000199289">
    <property type="component" value="Unassembled WGS sequence"/>
</dbReference>
<dbReference type="InterPro" id="IPR040624">
    <property type="entry name" value="HalOD1"/>
</dbReference>
<reference evidence="4" key="1">
    <citation type="submission" date="2016-10" db="EMBL/GenBank/DDBJ databases">
        <authorList>
            <person name="Varghese N."/>
            <person name="Submissions S."/>
        </authorList>
    </citation>
    <scope>NUCLEOTIDE SEQUENCE [LARGE SCALE GENOMIC DNA]</scope>
    <source>
        <strain evidence="4">CGMCC 1.12397</strain>
    </source>
</reference>
<evidence type="ECO:0000256" key="1">
    <source>
        <dbReference type="SAM" id="MobiDB-lite"/>
    </source>
</evidence>
<dbReference type="RefSeq" id="WP_175454374.1">
    <property type="nucleotide sequence ID" value="NZ_FNKQ01000001.1"/>
</dbReference>
<proteinExistence type="predicted"/>
<evidence type="ECO:0000259" key="2">
    <source>
        <dbReference type="Pfam" id="PF18545"/>
    </source>
</evidence>
<accession>A0A1H0Z4C4</accession>